<name>A0A9W4SVH6_9GLOM</name>
<evidence type="ECO:0000313" key="1">
    <source>
        <dbReference type="EMBL" id="CAI2180623.1"/>
    </source>
</evidence>
<dbReference type="OrthoDB" id="2430997at2759"/>
<reference evidence="1" key="1">
    <citation type="submission" date="2022-08" db="EMBL/GenBank/DDBJ databases">
        <authorList>
            <person name="Kallberg Y."/>
            <person name="Tangrot J."/>
            <person name="Rosling A."/>
        </authorList>
    </citation>
    <scope>NUCLEOTIDE SEQUENCE</scope>
    <source>
        <strain evidence="1">Wild A</strain>
    </source>
</reference>
<proteinExistence type="predicted"/>
<gene>
    <name evidence="1" type="ORF">FWILDA_LOCUS9673</name>
</gene>
<organism evidence="1 2">
    <name type="scientific">Funneliformis geosporum</name>
    <dbReference type="NCBI Taxonomy" id="1117311"/>
    <lineage>
        <taxon>Eukaryota</taxon>
        <taxon>Fungi</taxon>
        <taxon>Fungi incertae sedis</taxon>
        <taxon>Mucoromycota</taxon>
        <taxon>Glomeromycotina</taxon>
        <taxon>Glomeromycetes</taxon>
        <taxon>Glomerales</taxon>
        <taxon>Glomeraceae</taxon>
        <taxon>Funneliformis</taxon>
    </lineage>
</organism>
<dbReference type="EMBL" id="CAMKVN010002331">
    <property type="protein sequence ID" value="CAI2180623.1"/>
    <property type="molecule type" value="Genomic_DNA"/>
</dbReference>
<evidence type="ECO:0000313" key="2">
    <source>
        <dbReference type="Proteomes" id="UP001153678"/>
    </source>
</evidence>
<dbReference type="AlphaFoldDB" id="A0A9W4SVH6"/>
<protein>
    <submittedName>
        <fullName evidence="1">14566_t:CDS:1</fullName>
    </submittedName>
</protein>
<comment type="caution">
    <text evidence="1">The sequence shown here is derived from an EMBL/GenBank/DDBJ whole genome shotgun (WGS) entry which is preliminary data.</text>
</comment>
<keyword evidence="2" id="KW-1185">Reference proteome</keyword>
<sequence length="105" mass="12246">MKFYTASMKKIMTRSSKINKYNIGELVKIKIPKEDRGKTNRTHLSCKILNSSRNDKYQLGCQFNVLNITYSVRHLEILNTHISELEEISRKSISLREATRLQSTI</sequence>
<accession>A0A9W4SVH6</accession>
<dbReference type="Proteomes" id="UP001153678">
    <property type="component" value="Unassembled WGS sequence"/>
</dbReference>